<sequence length="42" mass="5342">MDCYKRLLKYPINLIVLLLPENVIYIGIRCYVKEWWEEREYY</sequence>
<dbReference type="RefSeq" id="WP_117613254.1">
    <property type="nucleotide sequence ID" value="NZ_QSVQ01000005.1"/>
</dbReference>
<organism evidence="2 3">
    <name type="scientific">Dorea formicigenerans</name>
    <dbReference type="NCBI Taxonomy" id="39486"/>
    <lineage>
        <taxon>Bacteria</taxon>
        <taxon>Bacillati</taxon>
        <taxon>Bacillota</taxon>
        <taxon>Clostridia</taxon>
        <taxon>Lachnospirales</taxon>
        <taxon>Lachnospiraceae</taxon>
        <taxon>Dorea</taxon>
    </lineage>
</organism>
<comment type="caution">
    <text evidence="2">The sequence shown here is derived from an EMBL/GenBank/DDBJ whole genome shotgun (WGS) entry which is preliminary data.</text>
</comment>
<keyword evidence="1" id="KW-1133">Transmembrane helix</keyword>
<evidence type="ECO:0000313" key="2">
    <source>
        <dbReference type="EMBL" id="RGO52149.1"/>
    </source>
</evidence>
<dbReference type="AlphaFoldDB" id="A0A3E5GU16"/>
<name>A0A3E5GU16_9FIRM</name>
<dbReference type="Pfam" id="PF19506">
    <property type="entry name" value="DUF6040"/>
    <property type="match status" value="1"/>
</dbReference>
<keyword evidence="3" id="KW-1185">Reference proteome</keyword>
<evidence type="ECO:0000256" key="1">
    <source>
        <dbReference type="SAM" id="Phobius"/>
    </source>
</evidence>
<reference evidence="2 3" key="1">
    <citation type="submission" date="2018-08" db="EMBL/GenBank/DDBJ databases">
        <title>A genome reference for cultivated species of the human gut microbiota.</title>
        <authorList>
            <person name="Zou Y."/>
            <person name="Xue W."/>
            <person name="Luo G."/>
        </authorList>
    </citation>
    <scope>NUCLEOTIDE SEQUENCE [LARGE SCALE GENOMIC DNA]</scope>
    <source>
        <strain evidence="2 3">OM02-12</strain>
    </source>
</reference>
<dbReference type="Proteomes" id="UP000261055">
    <property type="component" value="Unassembled WGS sequence"/>
</dbReference>
<evidence type="ECO:0000313" key="3">
    <source>
        <dbReference type="Proteomes" id="UP000261055"/>
    </source>
</evidence>
<protein>
    <submittedName>
        <fullName evidence="2">C4-dicarboxylate ABC transporter</fullName>
    </submittedName>
</protein>
<dbReference type="EMBL" id="QSVQ01000005">
    <property type="protein sequence ID" value="RGO52149.1"/>
    <property type="molecule type" value="Genomic_DNA"/>
</dbReference>
<keyword evidence="1" id="KW-0472">Membrane</keyword>
<proteinExistence type="predicted"/>
<keyword evidence="1" id="KW-0812">Transmembrane</keyword>
<gene>
    <name evidence="2" type="ORF">DXB12_06070</name>
</gene>
<dbReference type="InterPro" id="IPR046103">
    <property type="entry name" value="DUF6040"/>
</dbReference>
<feature type="transmembrane region" description="Helical" evidence="1">
    <location>
        <begin position="12"/>
        <end position="32"/>
    </location>
</feature>
<accession>A0A3E5GU16</accession>